<name>A0AC61QJI0_9BACT</name>
<evidence type="ECO:0000313" key="1">
    <source>
        <dbReference type="EMBL" id="TDF73264.1"/>
    </source>
</evidence>
<protein>
    <submittedName>
        <fullName evidence="1">Uncharacterized protein</fullName>
    </submittedName>
</protein>
<proteinExistence type="predicted"/>
<dbReference type="EMBL" id="SMOG01000007">
    <property type="protein sequence ID" value="TDF73264.1"/>
    <property type="molecule type" value="Genomic_DNA"/>
</dbReference>
<reference evidence="1" key="1">
    <citation type="submission" date="2019-03" db="EMBL/GenBank/DDBJ databases">
        <title>Candidatus Syntrophosphaera thermopropionivorans: a novel player in syntrophic propionate oxidation during anaerobic digestion.</title>
        <authorList>
            <person name="Dyksma S."/>
        </authorList>
    </citation>
    <scope>NUCLEOTIDE SEQUENCE</scope>
    <source>
        <strain evidence="1">W5</strain>
    </source>
</reference>
<accession>A0AC61QJI0</accession>
<organism evidence="1 2">
    <name type="scientific">Candidatus Syntrophosphaera thermopropionivorans</name>
    <dbReference type="NCBI Taxonomy" id="2593015"/>
    <lineage>
        <taxon>Bacteria</taxon>
        <taxon>Pseudomonadati</taxon>
        <taxon>Candidatus Cloacimonadota</taxon>
        <taxon>Candidatus Cloacimonadia</taxon>
        <taxon>Candidatus Cloacimonadales</taxon>
        <taxon>Candidatus Cloacimonadaceae</taxon>
        <taxon>Candidatus Syntrophosphaera</taxon>
    </lineage>
</organism>
<comment type="caution">
    <text evidence="1">The sequence shown here is derived from an EMBL/GenBank/DDBJ whole genome shotgun (WGS) entry which is preliminary data.</text>
</comment>
<evidence type="ECO:0000313" key="2">
    <source>
        <dbReference type="Proteomes" id="UP000294588"/>
    </source>
</evidence>
<dbReference type="Proteomes" id="UP000294588">
    <property type="component" value="Unassembled WGS sequence"/>
</dbReference>
<sequence length="291" mass="32391">MNKTTWIIIVVVLAILAIIFGVMWNNASVKAKKLAQAQEELQKSILEKEEPVTAEELQNSIDALGKELGLIGAGTEFPVGTPEELKARNLNTLNTARAKIAEYKKQIADLESKIAANKKTMASMQSTVDRLKKSLAEKERIVAELEGRVSALNSTLDSERKAAQEEIAKRENMLKEKESELNKVNIDNNTLYYAIGTRKQLLDSGIITRKGGILGIGKVSTLKDVNLTKFSQFNLLETQEITFPVTKKGYSVLSNHVAASYEVRQEGDQYVLTITDPELFRKQKVLVIELK</sequence>
<keyword evidence="2" id="KW-1185">Reference proteome</keyword>
<gene>
    <name evidence="1" type="ORF">E0946_03585</name>
</gene>